<evidence type="ECO:0000313" key="3">
    <source>
        <dbReference type="EMBL" id="GII47893.1"/>
    </source>
</evidence>
<feature type="transmembrane region" description="Helical" evidence="2">
    <location>
        <begin position="265"/>
        <end position="286"/>
    </location>
</feature>
<feature type="transmembrane region" description="Helical" evidence="2">
    <location>
        <begin position="163"/>
        <end position="184"/>
    </location>
</feature>
<feature type="transmembrane region" description="Helical" evidence="2">
    <location>
        <begin position="344"/>
        <end position="361"/>
    </location>
</feature>
<feature type="transmembrane region" description="Helical" evidence="2">
    <location>
        <begin position="196"/>
        <end position="212"/>
    </location>
</feature>
<comment type="caution">
    <text evidence="3">The sequence shown here is derived from an EMBL/GenBank/DDBJ whole genome shotgun (WGS) entry which is preliminary data.</text>
</comment>
<keyword evidence="2" id="KW-1133">Transmembrane helix</keyword>
<sequence>MRARRTLLRDIPDCAYNRRSGIISRVTTGTTLKQAPARVIEWALPYWTRGEAGRQTPADLFRVLYLGWLAAFVLKVLGSTWDVSWHFKWLRDDLAPPHMLNSVGTVIAVGLAIVHWYTGYGVDRLASRLIQWGTGIFLIAIPLDLINHRVNGLDITAWSPSHALLFIGTALMIAGVIRGWYLGAASYGVISERRRTIVLAVLFTFFFENVHFPEQHQEYGVLELASWDRGQPYAEPSLLQFAANQMGRAVDRPMILKFSLPVPDYVYPVYAGVAGMIILVVARLIVGKRWTATSIAAVYVAYRCLVWPLLVGTTFPPSAIPFFFLLAGLAVDLAFFVRVPYFRPVLGAALVTAGVYGGLALQDRLLDAPPYAAASWPVTAAALAAAWLVAEWLVGRRQASAASVGGSSVGGSSVSGSSVGGAALGGAAETRAEAEDEPAREPGAEPVPTTAPARDSGAATASDGGDV</sequence>
<feature type="compositionally biased region" description="Low complexity" evidence="1">
    <location>
        <begin position="403"/>
        <end position="417"/>
    </location>
</feature>
<accession>A0A8J3UL84</accession>
<evidence type="ECO:0000256" key="2">
    <source>
        <dbReference type="SAM" id="Phobius"/>
    </source>
</evidence>
<feature type="transmembrane region" description="Helical" evidence="2">
    <location>
        <begin position="125"/>
        <end position="143"/>
    </location>
</feature>
<feature type="transmembrane region" description="Helical" evidence="2">
    <location>
        <begin position="293"/>
        <end position="313"/>
    </location>
</feature>
<keyword evidence="2" id="KW-0472">Membrane</keyword>
<proteinExistence type="predicted"/>
<feature type="transmembrane region" description="Helical" evidence="2">
    <location>
        <begin position="373"/>
        <end position="394"/>
    </location>
</feature>
<keyword evidence="4" id="KW-1185">Reference proteome</keyword>
<dbReference type="Proteomes" id="UP000644610">
    <property type="component" value="Unassembled WGS sequence"/>
</dbReference>
<evidence type="ECO:0000256" key="1">
    <source>
        <dbReference type="SAM" id="MobiDB-lite"/>
    </source>
</evidence>
<gene>
    <name evidence="3" type="ORF">Psi02_43170</name>
</gene>
<dbReference type="EMBL" id="BOOQ01000027">
    <property type="protein sequence ID" value="GII47893.1"/>
    <property type="molecule type" value="Genomic_DNA"/>
</dbReference>
<dbReference type="AlphaFoldDB" id="A0A8J3UL84"/>
<keyword evidence="2" id="KW-0812">Transmembrane</keyword>
<feature type="transmembrane region" description="Helical" evidence="2">
    <location>
        <begin position="98"/>
        <end position="118"/>
    </location>
</feature>
<protein>
    <submittedName>
        <fullName evidence="3">Uncharacterized protein</fullName>
    </submittedName>
</protein>
<feature type="transmembrane region" description="Helical" evidence="2">
    <location>
        <begin position="60"/>
        <end position="78"/>
    </location>
</feature>
<feature type="compositionally biased region" description="Basic and acidic residues" evidence="1">
    <location>
        <begin position="430"/>
        <end position="443"/>
    </location>
</feature>
<feature type="region of interest" description="Disordered" evidence="1">
    <location>
        <begin position="403"/>
        <end position="467"/>
    </location>
</feature>
<organism evidence="3 4">
    <name type="scientific">Planotetraspora silvatica</name>
    <dbReference type="NCBI Taxonomy" id="234614"/>
    <lineage>
        <taxon>Bacteria</taxon>
        <taxon>Bacillati</taxon>
        <taxon>Actinomycetota</taxon>
        <taxon>Actinomycetes</taxon>
        <taxon>Streptosporangiales</taxon>
        <taxon>Streptosporangiaceae</taxon>
        <taxon>Planotetraspora</taxon>
    </lineage>
</organism>
<feature type="transmembrane region" description="Helical" evidence="2">
    <location>
        <begin position="319"/>
        <end position="337"/>
    </location>
</feature>
<name>A0A8J3UL84_9ACTN</name>
<reference evidence="3" key="1">
    <citation type="submission" date="2021-01" db="EMBL/GenBank/DDBJ databases">
        <title>Whole genome shotgun sequence of Planotetraspora silvatica NBRC 100141.</title>
        <authorList>
            <person name="Komaki H."/>
            <person name="Tamura T."/>
        </authorList>
    </citation>
    <scope>NUCLEOTIDE SEQUENCE</scope>
    <source>
        <strain evidence="3">NBRC 100141</strain>
    </source>
</reference>
<evidence type="ECO:0000313" key="4">
    <source>
        <dbReference type="Proteomes" id="UP000644610"/>
    </source>
</evidence>